<dbReference type="InterPro" id="IPR003439">
    <property type="entry name" value="ABC_transporter-like_ATP-bd"/>
</dbReference>
<feature type="transmembrane region" description="Helical" evidence="7">
    <location>
        <begin position="137"/>
        <end position="155"/>
    </location>
</feature>
<gene>
    <name evidence="10" type="ORF">PYS61_02845</name>
</gene>
<dbReference type="PROSITE" id="PS50929">
    <property type="entry name" value="ABC_TM1F"/>
    <property type="match status" value="1"/>
</dbReference>
<keyword evidence="6 7" id="KW-0472">Membrane</keyword>
<dbReference type="Proteomes" id="UP001220478">
    <property type="component" value="Chromosome"/>
</dbReference>
<comment type="subcellular location">
    <subcellularLocation>
        <location evidence="1">Cell membrane</location>
        <topology evidence="1">Multi-pass membrane protein</topology>
    </subcellularLocation>
</comment>
<dbReference type="Gene3D" id="1.20.1560.10">
    <property type="entry name" value="ABC transporter type 1, transmembrane domain"/>
    <property type="match status" value="1"/>
</dbReference>
<evidence type="ECO:0000256" key="5">
    <source>
        <dbReference type="ARBA" id="ARBA00022989"/>
    </source>
</evidence>
<evidence type="ECO:0000256" key="6">
    <source>
        <dbReference type="ARBA" id="ARBA00023136"/>
    </source>
</evidence>
<dbReference type="Pfam" id="PF00005">
    <property type="entry name" value="ABC_tran"/>
    <property type="match status" value="1"/>
</dbReference>
<feature type="transmembrane region" description="Helical" evidence="7">
    <location>
        <begin position="51"/>
        <end position="72"/>
    </location>
</feature>
<feature type="domain" description="ABC transporter" evidence="8">
    <location>
        <begin position="333"/>
        <end position="566"/>
    </location>
</feature>
<evidence type="ECO:0000259" key="9">
    <source>
        <dbReference type="PROSITE" id="PS50929"/>
    </source>
</evidence>
<feature type="transmembrane region" description="Helical" evidence="7">
    <location>
        <begin position="161"/>
        <end position="181"/>
    </location>
</feature>
<keyword evidence="2 7" id="KW-0812">Transmembrane</keyword>
<accession>A0ABY8C607</accession>
<dbReference type="InterPro" id="IPR003593">
    <property type="entry name" value="AAA+_ATPase"/>
</dbReference>
<dbReference type="PROSITE" id="PS00211">
    <property type="entry name" value="ABC_TRANSPORTER_1"/>
    <property type="match status" value="1"/>
</dbReference>
<sequence length="582" mass="64571">MIKMRLVRLLQGAGKNIIYQIIWQTAVLIAQIVIVQALANFIAAIRQEELLGQQIAVTLITILIGSSICFFGHRLYSRAGYRATRDVKRLLRQKIYEKVLRLGPSYKEQSKSIAIVQMAGEGVEQLETYFGQYLSQFFYALIAPLILFAYLSFTVSVKVALTLYVTVWLIPPVIMIVMIVAKKLLSKYFKSYYNLGGNFLEKLRGMTTLKIYQADEAAAASMDEEAENFRKITMKVLLMQLNSISVMDAITYVGACGGIIVALHLFAAGTISLAEAIVVLFLALEFFLPMRALGSLFHIGMNGIKAADRIFAFLDLPEPTTGEKELMADRIAIELQHLTFAYEPSRTILQDVNITIAPGSFISLVGVSGSGKSTIASLIMGKHRTYNGQIKFNGTELSDYTCHSIMDNITLVGSNSWIFQGTVRDNLLQGKATATLAEMEKALEEVNLLNFVRERGGLDMPVMTNGSNLSGGQKQRLALARALLHDTPVYIFDEATSNVDVESETLIMQVIHQLAARKTILFISHKLANVAGSDKIYLLQNGKVAEAGTQAELMELQGTYYKLFTEQKRLLRFSTTKEGEQA</sequence>
<protein>
    <submittedName>
        <fullName evidence="10">ABC transporter ATP-binding protein/permease</fullName>
    </submittedName>
</protein>
<organism evidence="10 11">
    <name type="scientific">Amygdalobacter indicium</name>
    <dbReference type="NCBI Taxonomy" id="3029272"/>
    <lineage>
        <taxon>Bacteria</taxon>
        <taxon>Bacillati</taxon>
        <taxon>Bacillota</taxon>
        <taxon>Clostridia</taxon>
        <taxon>Eubacteriales</taxon>
        <taxon>Oscillospiraceae</taxon>
        <taxon>Amygdalobacter</taxon>
    </lineage>
</organism>
<dbReference type="InterPro" id="IPR011527">
    <property type="entry name" value="ABC1_TM_dom"/>
</dbReference>
<evidence type="ECO:0000256" key="2">
    <source>
        <dbReference type="ARBA" id="ARBA00022692"/>
    </source>
</evidence>
<evidence type="ECO:0000256" key="1">
    <source>
        <dbReference type="ARBA" id="ARBA00004651"/>
    </source>
</evidence>
<keyword evidence="11" id="KW-1185">Reference proteome</keyword>
<evidence type="ECO:0000313" key="10">
    <source>
        <dbReference type="EMBL" id="WEG36121.1"/>
    </source>
</evidence>
<evidence type="ECO:0000256" key="4">
    <source>
        <dbReference type="ARBA" id="ARBA00022840"/>
    </source>
</evidence>
<dbReference type="InterPro" id="IPR027417">
    <property type="entry name" value="P-loop_NTPase"/>
</dbReference>
<dbReference type="Pfam" id="PF00664">
    <property type="entry name" value="ABC_membrane"/>
    <property type="match status" value="1"/>
</dbReference>
<evidence type="ECO:0000256" key="7">
    <source>
        <dbReference type="SAM" id="Phobius"/>
    </source>
</evidence>
<keyword evidence="5 7" id="KW-1133">Transmembrane helix</keyword>
<dbReference type="InterPro" id="IPR036640">
    <property type="entry name" value="ABC1_TM_sf"/>
</dbReference>
<evidence type="ECO:0000259" key="8">
    <source>
        <dbReference type="PROSITE" id="PS50893"/>
    </source>
</evidence>
<dbReference type="SMART" id="SM00382">
    <property type="entry name" value="AAA"/>
    <property type="match status" value="1"/>
</dbReference>
<dbReference type="InterPro" id="IPR039421">
    <property type="entry name" value="Type_1_exporter"/>
</dbReference>
<dbReference type="PANTHER" id="PTHR24221:SF654">
    <property type="entry name" value="ATP-BINDING CASSETTE SUB-FAMILY B MEMBER 6"/>
    <property type="match status" value="1"/>
</dbReference>
<feature type="transmembrane region" description="Helical" evidence="7">
    <location>
        <begin position="21"/>
        <end position="45"/>
    </location>
</feature>
<dbReference type="Gene3D" id="3.40.50.300">
    <property type="entry name" value="P-loop containing nucleotide triphosphate hydrolases"/>
    <property type="match status" value="1"/>
</dbReference>
<keyword evidence="4 10" id="KW-0067">ATP-binding</keyword>
<reference evidence="10 11" key="1">
    <citation type="submission" date="2023-02" db="EMBL/GenBank/DDBJ databases">
        <title>Novel Oscillospiraceae bacterial genomes.</title>
        <authorList>
            <person name="Srinivasan S."/>
            <person name="Austin M.N."/>
            <person name="Fiedler T.L."/>
            <person name="Strenk S.M."/>
            <person name="Agnew K.J."/>
            <person name="Nagana Gowda G.A."/>
            <person name="Raftery D."/>
            <person name="Beamer M.A."/>
            <person name="Achilles S.L."/>
            <person name="Wiesenfeld H.C."/>
            <person name="Fredricks D.N."/>
            <person name="Hillier S.L."/>
        </authorList>
    </citation>
    <scope>NUCLEOTIDE SEQUENCE [LARGE SCALE GENOMIC DNA]</scope>
    <source>
        <strain evidence="10 11">CHIC02 1186E3-8</strain>
    </source>
</reference>
<name>A0ABY8C607_9FIRM</name>
<dbReference type="InterPro" id="IPR017871">
    <property type="entry name" value="ABC_transporter-like_CS"/>
</dbReference>
<feature type="transmembrane region" description="Helical" evidence="7">
    <location>
        <begin position="266"/>
        <end position="288"/>
    </location>
</feature>
<dbReference type="SUPFAM" id="SSF52540">
    <property type="entry name" value="P-loop containing nucleoside triphosphate hydrolases"/>
    <property type="match status" value="1"/>
</dbReference>
<dbReference type="EMBL" id="CP118868">
    <property type="protein sequence ID" value="WEG36121.1"/>
    <property type="molecule type" value="Genomic_DNA"/>
</dbReference>
<dbReference type="GO" id="GO:0005524">
    <property type="term" value="F:ATP binding"/>
    <property type="evidence" value="ECO:0007669"/>
    <property type="project" value="UniProtKB-KW"/>
</dbReference>
<proteinExistence type="predicted"/>
<dbReference type="RefSeq" id="WP_315572126.1">
    <property type="nucleotide sequence ID" value="NZ_CP118868.1"/>
</dbReference>
<evidence type="ECO:0000256" key="3">
    <source>
        <dbReference type="ARBA" id="ARBA00022741"/>
    </source>
</evidence>
<keyword evidence="3" id="KW-0547">Nucleotide-binding</keyword>
<dbReference type="CDD" id="cd18781">
    <property type="entry name" value="ABC_6TM_AarD_CydDC_like"/>
    <property type="match status" value="1"/>
</dbReference>
<dbReference type="PANTHER" id="PTHR24221">
    <property type="entry name" value="ATP-BINDING CASSETTE SUB-FAMILY B"/>
    <property type="match status" value="1"/>
</dbReference>
<feature type="domain" description="ABC transmembrane type-1" evidence="9">
    <location>
        <begin position="24"/>
        <end position="302"/>
    </location>
</feature>
<dbReference type="PROSITE" id="PS50893">
    <property type="entry name" value="ABC_TRANSPORTER_2"/>
    <property type="match status" value="1"/>
</dbReference>
<dbReference type="SUPFAM" id="SSF90123">
    <property type="entry name" value="ABC transporter transmembrane region"/>
    <property type="match status" value="1"/>
</dbReference>
<evidence type="ECO:0000313" key="11">
    <source>
        <dbReference type="Proteomes" id="UP001220478"/>
    </source>
</evidence>